<name>A0A921EQ57_9ACTN</name>
<dbReference type="Gene3D" id="1.10.287.100">
    <property type="match status" value="1"/>
</dbReference>
<dbReference type="AlphaFoldDB" id="A0A921EQ57"/>
<dbReference type="EMBL" id="DYZF01000296">
    <property type="protein sequence ID" value="HJE52653.1"/>
    <property type="molecule type" value="Genomic_DNA"/>
</dbReference>
<proteinExistence type="predicted"/>
<dbReference type="SUPFAM" id="SSF159659">
    <property type="entry name" value="Cgl1923-like"/>
    <property type="match status" value="1"/>
</dbReference>
<gene>
    <name evidence="1" type="ORF">K8V15_11890</name>
</gene>
<dbReference type="PIRSF" id="PIRSF028754">
    <property type="entry name" value="UCP028754"/>
    <property type="match status" value="1"/>
</dbReference>
<evidence type="ECO:0000313" key="2">
    <source>
        <dbReference type="Proteomes" id="UP000712713"/>
    </source>
</evidence>
<dbReference type="Gene3D" id="3.40.50.10900">
    <property type="entry name" value="PAC-like subunit"/>
    <property type="match status" value="1"/>
</dbReference>
<dbReference type="Proteomes" id="UP000712713">
    <property type="component" value="Unassembled WGS sequence"/>
</dbReference>
<sequence length="301" mass="32787">MLDPTSLYQYEPHIDPRTLRPKAMVLTLGAFIDAGHVQRQIDAHLLEILPNHVVARFDADQLLDYRGNRPPIMFDRDHFADYERPEITLHHVLDADGVPFLLLNGPEPALQWERMAAAVVHLADTFDVEQVISLQGVPMAVPHTRPVSMTRHASNVDLIPGNQPVFGSMRMGASLPALISVRLTEAGLNSVGLAAHVPPYLAEADYPDAAMALIDSLGLHAGLNLPTGALEDKAKKIAGQIEQAVAQDTDLQEMVANLEERHDQVVQALGEAPDLDEDLPTPDELGAAAEAFLQSLGEDQD</sequence>
<accession>A0A921EQ57</accession>
<dbReference type="InterPro" id="IPR019151">
    <property type="entry name" value="Proteasome_assmbl_chaperone_2"/>
</dbReference>
<reference evidence="1" key="2">
    <citation type="submission" date="2021-09" db="EMBL/GenBank/DDBJ databases">
        <authorList>
            <person name="Gilroy R."/>
        </authorList>
    </citation>
    <scope>NUCLEOTIDE SEQUENCE</scope>
    <source>
        <strain evidence="1">ChiGjej3B3-7470</strain>
    </source>
</reference>
<comment type="caution">
    <text evidence="1">The sequence shown here is derived from an EMBL/GenBank/DDBJ whole genome shotgun (WGS) entry which is preliminary data.</text>
</comment>
<dbReference type="Pfam" id="PF09754">
    <property type="entry name" value="PAC2"/>
    <property type="match status" value="1"/>
</dbReference>
<organism evidence="1 2">
    <name type="scientific">Tessaracoccus flavescens</name>
    <dbReference type="NCBI Taxonomy" id="399497"/>
    <lineage>
        <taxon>Bacteria</taxon>
        <taxon>Bacillati</taxon>
        <taxon>Actinomycetota</taxon>
        <taxon>Actinomycetes</taxon>
        <taxon>Propionibacteriales</taxon>
        <taxon>Propionibacteriaceae</taxon>
        <taxon>Tessaracoccus</taxon>
    </lineage>
</organism>
<evidence type="ECO:0000313" key="1">
    <source>
        <dbReference type="EMBL" id="HJE52653.1"/>
    </source>
</evidence>
<reference evidence="1" key="1">
    <citation type="journal article" date="2021" name="PeerJ">
        <title>Extensive microbial diversity within the chicken gut microbiome revealed by metagenomics and culture.</title>
        <authorList>
            <person name="Gilroy R."/>
            <person name="Ravi A."/>
            <person name="Getino M."/>
            <person name="Pursley I."/>
            <person name="Horton D.L."/>
            <person name="Alikhan N.F."/>
            <person name="Baker D."/>
            <person name="Gharbi K."/>
            <person name="Hall N."/>
            <person name="Watson M."/>
            <person name="Adriaenssens E.M."/>
            <person name="Foster-Nyarko E."/>
            <person name="Jarju S."/>
            <person name="Secka A."/>
            <person name="Antonio M."/>
            <person name="Oren A."/>
            <person name="Chaudhuri R.R."/>
            <person name="La Ragione R."/>
            <person name="Hildebrand F."/>
            <person name="Pallen M.J."/>
        </authorList>
    </citation>
    <scope>NUCLEOTIDE SEQUENCE</scope>
    <source>
        <strain evidence="1">ChiGjej3B3-7470</strain>
    </source>
</reference>
<dbReference type="InterPro" id="IPR008492">
    <property type="entry name" value="Rv2714-like"/>
</dbReference>
<dbReference type="InterPro" id="IPR038389">
    <property type="entry name" value="PSMG2_sf"/>
</dbReference>
<protein>
    <submittedName>
        <fullName evidence="1">PAC2 family protein</fullName>
    </submittedName>
</protein>